<name>A0ACB8DFR0_DERSI</name>
<proteinExistence type="predicted"/>
<dbReference type="EMBL" id="CM023471">
    <property type="protein sequence ID" value="KAH7966909.1"/>
    <property type="molecule type" value="Genomic_DNA"/>
</dbReference>
<reference evidence="1" key="1">
    <citation type="submission" date="2020-05" db="EMBL/GenBank/DDBJ databases">
        <title>Large-scale comparative analyses of tick genomes elucidate their genetic diversity and vector capacities.</title>
        <authorList>
            <person name="Jia N."/>
            <person name="Wang J."/>
            <person name="Shi W."/>
            <person name="Du L."/>
            <person name="Sun Y."/>
            <person name="Zhan W."/>
            <person name="Jiang J."/>
            <person name="Wang Q."/>
            <person name="Zhang B."/>
            <person name="Ji P."/>
            <person name="Sakyi L.B."/>
            <person name="Cui X."/>
            <person name="Yuan T."/>
            <person name="Jiang B."/>
            <person name="Yang W."/>
            <person name="Lam T.T.-Y."/>
            <person name="Chang Q."/>
            <person name="Ding S."/>
            <person name="Wang X."/>
            <person name="Zhu J."/>
            <person name="Ruan X."/>
            <person name="Zhao L."/>
            <person name="Wei J."/>
            <person name="Que T."/>
            <person name="Du C."/>
            <person name="Cheng J."/>
            <person name="Dai P."/>
            <person name="Han X."/>
            <person name="Huang E."/>
            <person name="Gao Y."/>
            <person name="Liu J."/>
            <person name="Shao H."/>
            <person name="Ye R."/>
            <person name="Li L."/>
            <person name="Wei W."/>
            <person name="Wang X."/>
            <person name="Wang C."/>
            <person name="Yang T."/>
            <person name="Huo Q."/>
            <person name="Li W."/>
            <person name="Guo W."/>
            <person name="Chen H."/>
            <person name="Zhou L."/>
            <person name="Ni X."/>
            <person name="Tian J."/>
            <person name="Zhou Y."/>
            <person name="Sheng Y."/>
            <person name="Liu T."/>
            <person name="Pan Y."/>
            <person name="Xia L."/>
            <person name="Li J."/>
            <person name="Zhao F."/>
            <person name="Cao W."/>
        </authorList>
    </citation>
    <scope>NUCLEOTIDE SEQUENCE</scope>
    <source>
        <strain evidence="1">Dsil-2018</strain>
    </source>
</reference>
<protein>
    <submittedName>
        <fullName evidence="1">Uncharacterized protein</fullName>
    </submittedName>
</protein>
<dbReference type="Proteomes" id="UP000821865">
    <property type="component" value="Chromosome 2"/>
</dbReference>
<evidence type="ECO:0000313" key="2">
    <source>
        <dbReference type="Proteomes" id="UP000821865"/>
    </source>
</evidence>
<comment type="caution">
    <text evidence="1">The sequence shown here is derived from an EMBL/GenBank/DDBJ whole genome shotgun (WGS) entry which is preliminary data.</text>
</comment>
<organism evidence="1 2">
    <name type="scientific">Dermacentor silvarum</name>
    <name type="common">Tick</name>
    <dbReference type="NCBI Taxonomy" id="543639"/>
    <lineage>
        <taxon>Eukaryota</taxon>
        <taxon>Metazoa</taxon>
        <taxon>Ecdysozoa</taxon>
        <taxon>Arthropoda</taxon>
        <taxon>Chelicerata</taxon>
        <taxon>Arachnida</taxon>
        <taxon>Acari</taxon>
        <taxon>Parasitiformes</taxon>
        <taxon>Ixodida</taxon>
        <taxon>Ixodoidea</taxon>
        <taxon>Ixodidae</taxon>
        <taxon>Rhipicephalinae</taxon>
        <taxon>Dermacentor</taxon>
    </lineage>
</organism>
<gene>
    <name evidence="1" type="ORF">HPB49_020497</name>
</gene>
<sequence>MPRPRLRTLDAFAGCGGFSCGLEAVGAIKSCWAVENSEVASRAFQRNFPESTVFTQDFNSFLSDVLKGKRTNANGQQLPQKGDVQLLCGGPPCQGFSQLNRFRHTERSLLKNSLVSSYLSCCDYYRPQLFLLENVKGFLKGHDGRMLPLTLECLLRMGYQCTFASLQAGNYGLPQSRRRTVKTYDKGIQGVCPCAAGGNCDPLPATQKRTLVPWTLVHRAGKGAAQGKLDKPYARLGWDSCMGTVTTSPSPDKFAVLHPSQNRLLTVREYARVQGFPDNFVFVGSVSDKYMQVGNAVPPPLAAAIGQEIIKSLSFL</sequence>
<accession>A0ACB8DFR0</accession>
<keyword evidence="2" id="KW-1185">Reference proteome</keyword>
<evidence type="ECO:0000313" key="1">
    <source>
        <dbReference type="EMBL" id="KAH7966909.1"/>
    </source>
</evidence>